<protein>
    <submittedName>
        <fullName evidence="1">34088_t:CDS:1</fullName>
    </submittedName>
</protein>
<sequence length="73" mass="8542">MFDEALNLLNKVGQSQDKEISTRKEKLIKEVTKHLKLQGNNIAVSSHIIDGNRQRFIIENPVIGYRMREKFFL</sequence>
<reference evidence="1" key="1">
    <citation type="submission" date="2021-06" db="EMBL/GenBank/DDBJ databases">
        <authorList>
            <person name="Kallberg Y."/>
            <person name="Tangrot J."/>
            <person name="Rosling A."/>
        </authorList>
    </citation>
    <scope>NUCLEOTIDE SEQUENCE</scope>
    <source>
        <strain evidence="1">MA461A</strain>
    </source>
</reference>
<dbReference type="EMBL" id="CAJVQC010002584">
    <property type="protein sequence ID" value="CAG8513911.1"/>
    <property type="molecule type" value="Genomic_DNA"/>
</dbReference>
<comment type="caution">
    <text evidence="1">The sequence shown here is derived from an EMBL/GenBank/DDBJ whole genome shotgun (WGS) entry which is preliminary data.</text>
</comment>
<evidence type="ECO:0000313" key="2">
    <source>
        <dbReference type="Proteomes" id="UP000789920"/>
    </source>
</evidence>
<accession>A0ACA9L942</accession>
<gene>
    <name evidence="1" type="ORF">RPERSI_LOCUS2385</name>
</gene>
<dbReference type="Proteomes" id="UP000789920">
    <property type="component" value="Unassembled WGS sequence"/>
</dbReference>
<name>A0ACA9L942_9GLOM</name>
<keyword evidence="2" id="KW-1185">Reference proteome</keyword>
<proteinExistence type="predicted"/>
<evidence type="ECO:0000313" key="1">
    <source>
        <dbReference type="EMBL" id="CAG8513911.1"/>
    </source>
</evidence>
<organism evidence="1 2">
    <name type="scientific">Racocetra persica</name>
    <dbReference type="NCBI Taxonomy" id="160502"/>
    <lineage>
        <taxon>Eukaryota</taxon>
        <taxon>Fungi</taxon>
        <taxon>Fungi incertae sedis</taxon>
        <taxon>Mucoromycota</taxon>
        <taxon>Glomeromycotina</taxon>
        <taxon>Glomeromycetes</taxon>
        <taxon>Diversisporales</taxon>
        <taxon>Gigasporaceae</taxon>
        <taxon>Racocetra</taxon>
    </lineage>
</organism>